<feature type="domain" description="Ig-like" evidence="21">
    <location>
        <begin position="41"/>
        <end position="128"/>
    </location>
</feature>
<evidence type="ECO:0000256" key="15">
    <source>
        <dbReference type="ARBA" id="ARBA00060042"/>
    </source>
</evidence>
<evidence type="ECO:0000256" key="3">
    <source>
        <dbReference type="ARBA" id="ARBA00008588"/>
    </source>
</evidence>
<dbReference type="FunFam" id="2.60.40.10:FF:000038">
    <property type="entry name" value="Neuronal cell adhesion molecule"/>
    <property type="match status" value="1"/>
</dbReference>
<dbReference type="GO" id="GO:0005886">
    <property type="term" value="C:plasma membrane"/>
    <property type="evidence" value="ECO:0007669"/>
    <property type="project" value="UniProtKB-SubCell"/>
</dbReference>
<sequence length="1149" mass="126934">MTPSTADRNRKWIPELGAMLLILLSQMTSALEVPLDLPQPPTITQQSPKDNIFDPRENIIIQCEAKGKPSPSFSWTRNGSHFDVESDSKVLMRPSSGTLVIDISGEKAQAYEGTYQCTAHNEHGTAVSDNFVIRQSRSPLWSKERNEAISVQKGVSLVLKCRPPTGLPPPVIFWMDNNFQRLPLDQRLTQAQNGDLYFSNVLPEDTRSDYICYARFPHTQTIQQKQPISVTVLNSKPEGEHRPGFMLPQGSSSTKMVLRKETLVLECIAEGLPTPEISWLKDGVELTNSRVSFHNFKKMLKVVEVTEADAGDYQCTASNKLGSAQHMIKVTVKAAPFWISAPRNLILAPNETGILTCRVSGEPMPTISWFVNGVPLTNAPEDPSRKVEADTVILSSVQSGSSAVYQCNASNEFGYLLANAFVSVLAEPPRVLTPPNQVYKVITNNPALLHCASFGSPIPAITWFKDSHMSIKNSDSYVIHENGTLEILVAQPHNSGKYTCIATNNLGLKENHVYLEVKEPTRILKQPEYKVVQRGLSAVFECRVKHDVSLTPTITWLKDNGELPINERFKVEMESLTISDVTEEDEGSYTCFVNTPLDQDSATAMLTVVEIPDPPTDLELTDQTERSVQLTWIPGDENNSPTQKFLIQYEDLLHQPGTWNNLTEVSGTSTTAQLSLSPYVYYSFRVLAENNVGFSDPSLPSRQYRTNPAAPDENPTNVQGVGTGPGNLVITWTQLDGLQSNGPGLEYKVQWRQRDTGEDWLSQNVANDSTFTVTGTPTFVPYEIKVQAFNDYGSGPDPEVVIGYSGEDLPLSAPERVQILLRNSTRAEIHWEPVPAQSVRGQLQGYKTDYQEEVLTFKGNLSEVPLPSLQPYSVYKVFVKVFNNKGEGPPSPTKTFETPEGVPGPPSFLNVVNPSLDSLTLEWGPPKTNNGRLAGYTLKFQAVNNTNEVGPTKVMTFSANETTVTLSHLNASMLYKFYLSAKTIKGSGPDVTNEAFTVMDTAVPSRHVDIATQGWFIGLMCAIALLILVLLIVCFIKRNKGGKYPVKEKEEAHQDPEIQPMKEDDGTFGEYSDTEDHKPLKGSRTPSNGTVRRDESDDSLVDYGEGGDGQFNEDGSFIGQYSGKKEKDTHEGNESSEAPSPVNAMNSFV</sequence>
<dbReference type="InterPro" id="IPR007110">
    <property type="entry name" value="Ig-like_dom"/>
</dbReference>
<dbReference type="PROSITE" id="PS50835">
    <property type="entry name" value="IG_LIKE"/>
    <property type="match status" value="6"/>
</dbReference>
<comment type="function">
    <text evidence="15">Neural cell adhesion molecule involved in the dynamics of cell adhesion and in the generation of transmembrane signals at tyrosine kinase receptors. During brain development, critical in multiple processes, including neuronal migration, axonal growth and fasciculation, and synaptogenesis. In the mature brain, plays a role in the dynamics of neuronal structure and function, including synaptic plasticity.</text>
</comment>
<dbReference type="GeneTree" id="ENSGT00940000155419"/>
<comment type="similarity">
    <text evidence="3">Belongs to the immunoglobulin superfamily. L1/neurofascin/NgCAM family.</text>
</comment>
<dbReference type="PROSITE" id="PS00290">
    <property type="entry name" value="IG_MHC"/>
    <property type="match status" value="1"/>
</dbReference>
<dbReference type="SUPFAM" id="SSF49265">
    <property type="entry name" value="Fibronectin type III"/>
    <property type="match status" value="2"/>
</dbReference>
<feature type="domain" description="Ig-like" evidence="21">
    <location>
        <begin position="139"/>
        <end position="229"/>
    </location>
</feature>
<evidence type="ECO:0000256" key="9">
    <source>
        <dbReference type="ARBA" id="ARBA00022989"/>
    </source>
</evidence>
<dbReference type="CDD" id="cd00063">
    <property type="entry name" value="FN3"/>
    <property type="match status" value="4"/>
</dbReference>
<dbReference type="InterPro" id="IPR036116">
    <property type="entry name" value="FN3_sf"/>
</dbReference>
<proteinExistence type="inferred from homology"/>
<dbReference type="Pfam" id="PF07679">
    <property type="entry name" value="I-set"/>
    <property type="match status" value="3"/>
</dbReference>
<evidence type="ECO:0000256" key="2">
    <source>
        <dbReference type="ARBA" id="ARBA00004624"/>
    </source>
</evidence>
<evidence type="ECO:0000256" key="5">
    <source>
        <dbReference type="ARBA" id="ARBA00022692"/>
    </source>
</evidence>
<dbReference type="Gene3D" id="2.60.40.10">
    <property type="entry name" value="Immunoglobulins"/>
    <property type="match status" value="10"/>
</dbReference>
<evidence type="ECO:0000256" key="13">
    <source>
        <dbReference type="ARBA" id="ARBA00023273"/>
    </source>
</evidence>
<dbReference type="InParanoid" id="A0A3P8VQE5"/>
<dbReference type="PANTHER" id="PTHR44170:SF15">
    <property type="entry name" value="NEURONAL CELL ADHESION MOLECULE"/>
    <property type="match status" value="1"/>
</dbReference>
<dbReference type="FunFam" id="2.60.40.10:FF:000347">
    <property type="entry name" value="Neuronal cell adhesion molecule"/>
    <property type="match status" value="1"/>
</dbReference>
<evidence type="ECO:0000256" key="11">
    <source>
        <dbReference type="ARBA" id="ARBA00023157"/>
    </source>
</evidence>
<dbReference type="SUPFAM" id="SSF48726">
    <property type="entry name" value="Immunoglobulin"/>
    <property type="match status" value="6"/>
</dbReference>
<feature type="chain" id="PRO_5017959626" description="Neural cell adhesion molecule L1" evidence="20">
    <location>
        <begin position="31"/>
        <end position="1149"/>
    </location>
</feature>
<feature type="compositionally biased region" description="Basic and acidic residues" evidence="18">
    <location>
        <begin position="1045"/>
        <end position="1065"/>
    </location>
</feature>
<dbReference type="GO" id="GO:0007411">
    <property type="term" value="P:axon guidance"/>
    <property type="evidence" value="ECO:0007669"/>
    <property type="project" value="TreeGrafter"/>
</dbReference>
<dbReference type="PROSITE" id="PS50853">
    <property type="entry name" value="FN3"/>
    <property type="match status" value="4"/>
</dbReference>
<accession>A0A3P8VQE5</accession>
<comment type="subcellular location">
    <subcellularLocation>
        <location evidence="1">Cell membrane</location>
        <topology evidence="1">Single-pass type I membrane protein</topology>
    </subcellularLocation>
    <subcellularLocation>
        <location evidence="2">Cell projection</location>
        <location evidence="2">Growth cone</location>
    </subcellularLocation>
</comment>
<keyword evidence="7" id="KW-0677">Repeat</keyword>
<dbReference type="SMART" id="SM00408">
    <property type="entry name" value="IGc2"/>
    <property type="match status" value="6"/>
</dbReference>
<dbReference type="SMART" id="SM00060">
    <property type="entry name" value="FN3"/>
    <property type="match status" value="4"/>
</dbReference>
<evidence type="ECO:0000256" key="7">
    <source>
        <dbReference type="ARBA" id="ARBA00022737"/>
    </source>
</evidence>
<feature type="transmembrane region" description="Helical" evidence="19">
    <location>
        <begin position="1015"/>
        <end position="1036"/>
    </location>
</feature>
<feature type="domain" description="Ig-like" evidence="21">
    <location>
        <begin position="336"/>
        <end position="423"/>
    </location>
</feature>
<comment type="subunit">
    <text evidence="16">Interacts with SHTN1; the interaction occurs in axonal growth cones. Interacts with isoform 2 of BSG.</text>
</comment>
<dbReference type="FunFam" id="2.60.40.10:FF:000078">
    <property type="entry name" value="Neuronal cell adhesion molecule"/>
    <property type="match status" value="1"/>
</dbReference>
<dbReference type="FunFam" id="2.60.40.10:FF:000114">
    <property type="entry name" value="Neuronal cell adhesion molecule"/>
    <property type="match status" value="1"/>
</dbReference>
<feature type="domain" description="Ig-like" evidence="21">
    <location>
        <begin position="520"/>
        <end position="607"/>
    </location>
</feature>
<reference evidence="23" key="3">
    <citation type="submission" date="2025-09" db="UniProtKB">
        <authorList>
            <consortium name="Ensembl"/>
        </authorList>
    </citation>
    <scope>IDENTIFICATION</scope>
</reference>
<keyword evidence="5 19" id="KW-0812">Transmembrane</keyword>
<feature type="domain" description="Ig-like" evidence="21">
    <location>
        <begin position="429"/>
        <end position="516"/>
    </location>
</feature>
<keyword evidence="14" id="KW-0393">Immunoglobulin domain</keyword>
<evidence type="ECO:0000256" key="20">
    <source>
        <dbReference type="SAM" id="SignalP"/>
    </source>
</evidence>
<dbReference type="GO" id="GO:0009986">
    <property type="term" value="C:cell surface"/>
    <property type="evidence" value="ECO:0007669"/>
    <property type="project" value="UniProtKB-ARBA"/>
</dbReference>
<evidence type="ECO:0000256" key="12">
    <source>
        <dbReference type="ARBA" id="ARBA00023180"/>
    </source>
</evidence>
<dbReference type="InterPro" id="IPR026966">
    <property type="entry name" value="Neurofascin/L1/NrCAM_C"/>
</dbReference>
<dbReference type="FunFam" id="2.60.40.10:FF:000057">
    <property type="entry name" value="neural cell adhesion molecule L1"/>
    <property type="match status" value="1"/>
</dbReference>
<keyword evidence="10 19" id="KW-0472">Membrane</keyword>
<feature type="domain" description="Fibronectin type-III" evidence="22">
    <location>
        <begin position="905"/>
        <end position="1001"/>
    </location>
</feature>
<dbReference type="Pfam" id="PF13927">
    <property type="entry name" value="Ig_3"/>
    <property type="match status" value="2"/>
</dbReference>
<keyword evidence="9 19" id="KW-1133">Transmembrane helix</keyword>
<evidence type="ECO:0000256" key="6">
    <source>
        <dbReference type="ARBA" id="ARBA00022729"/>
    </source>
</evidence>
<dbReference type="FunFam" id="2.60.40.10:FF:000005">
    <property type="entry name" value="Neuronal cell adhesion molecule"/>
    <property type="match status" value="1"/>
</dbReference>
<dbReference type="FunFam" id="2.60.40.10:FF:000028">
    <property type="entry name" value="Neuronal cell adhesion molecule"/>
    <property type="match status" value="1"/>
</dbReference>
<dbReference type="Proteomes" id="UP000265120">
    <property type="component" value="Chromosome 8"/>
</dbReference>
<keyword evidence="13" id="KW-0966">Cell projection</keyword>
<keyword evidence="11" id="KW-1015">Disulfide bond</keyword>
<evidence type="ECO:0000256" key="18">
    <source>
        <dbReference type="SAM" id="MobiDB-lite"/>
    </source>
</evidence>
<protein>
    <recommendedName>
        <fullName evidence="17">Neural cell adhesion molecule L1</fullName>
    </recommendedName>
</protein>
<feature type="compositionally biased region" description="Polar residues" evidence="18">
    <location>
        <begin position="1135"/>
        <end position="1149"/>
    </location>
</feature>
<feature type="domain" description="Fibronectin type-III" evidence="22">
    <location>
        <begin position="614"/>
        <end position="709"/>
    </location>
</feature>
<dbReference type="InterPro" id="IPR013783">
    <property type="entry name" value="Ig-like_fold"/>
</dbReference>
<feature type="signal peptide" evidence="20">
    <location>
        <begin position="1"/>
        <end position="30"/>
    </location>
</feature>
<feature type="domain" description="Fibronectin type-III" evidence="22">
    <location>
        <begin position="813"/>
        <end position="901"/>
    </location>
</feature>
<dbReference type="SMART" id="SM00409">
    <property type="entry name" value="IG"/>
    <property type="match status" value="6"/>
</dbReference>
<evidence type="ECO:0000256" key="8">
    <source>
        <dbReference type="ARBA" id="ARBA00022889"/>
    </source>
</evidence>
<feature type="domain" description="Fibronectin type-III" evidence="22">
    <location>
        <begin position="714"/>
        <end position="808"/>
    </location>
</feature>
<dbReference type="OMA" id="VIFWMDH"/>
<dbReference type="Pfam" id="PF00041">
    <property type="entry name" value="fn3"/>
    <property type="match status" value="4"/>
</dbReference>
<dbReference type="InterPro" id="IPR003599">
    <property type="entry name" value="Ig_sub"/>
</dbReference>
<evidence type="ECO:0000256" key="16">
    <source>
        <dbReference type="ARBA" id="ARBA00063896"/>
    </source>
</evidence>
<dbReference type="GO" id="GO:0007420">
    <property type="term" value="P:brain development"/>
    <property type="evidence" value="ECO:0007669"/>
    <property type="project" value="TreeGrafter"/>
</dbReference>
<evidence type="ECO:0000256" key="1">
    <source>
        <dbReference type="ARBA" id="ARBA00004251"/>
    </source>
</evidence>
<dbReference type="InterPro" id="IPR003961">
    <property type="entry name" value="FN3_dom"/>
</dbReference>
<feature type="region of interest" description="Disordered" evidence="18">
    <location>
        <begin position="1045"/>
        <end position="1149"/>
    </location>
</feature>
<organism evidence="23 24">
    <name type="scientific">Cynoglossus semilaevis</name>
    <name type="common">Tongue sole</name>
    <dbReference type="NCBI Taxonomy" id="244447"/>
    <lineage>
        <taxon>Eukaryota</taxon>
        <taxon>Metazoa</taxon>
        <taxon>Chordata</taxon>
        <taxon>Craniata</taxon>
        <taxon>Vertebrata</taxon>
        <taxon>Euteleostomi</taxon>
        <taxon>Actinopterygii</taxon>
        <taxon>Neopterygii</taxon>
        <taxon>Teleostei</taxon>
        <taxon>Neoteleostei</taxon>
        <taxon>Acanthomorphata</taxon>
        <taxon>Carangaria</taxon>
        <taxon>Pleuronectiformes</taxon>
        <taxon>Pleuronectoidei</taxon>
        <taxon>Cynoglossidae</taxon>
        <taxon>Cynoglossinae</taxon>
        <taxon>Cynoglossus</taxon>
    </lineage>
</organism>
<evidence type="ECO:0000256" key="17">
    <source>
        <dbReference type="ARBA" id="ARBA00074488"/>
    </source>
</evidence>
<dbReference type="FunFam" id="2.60.40.10:FF:000100">
    <property type="entry name" value="Neuronal cell adhesion molecule a"/>
    <property type="match status" value="1"/>
</dbReference>
<dbReference type="Ensembl" id="ENSCSET00000016711.1">
    <property type="protein sequence ID" value="ENSCSEP00000016499.1"/>
    <property type="gene ID" value="ENSCSEG00000010583.1"/>
</dbReference>
<evidence type="ECO:0000256" key="14">
    <source>
        <dbReference type="ARBA" id="ARBA00023319"/>
    </source>
</evidence>
<keyword evidence="12" id="KW-0325">Glycoprotein</keyword>
<evidence type="ECO:0000259" key="22">
    <source>
        <dbReference type="PROSITE" id="PS50853"/>
    </source>
</evidence>
<dbReference type="AlphaFoldDB" id="A0A3P8VQE5"/>
<evidence type="ECO:0000313" key="23">
    <source>
        <dbReference type="Ensembl" id="ENSCSEP00000016499.1"/>
    </source>
</evidence>
<dbReference type="GO" id="GO:0030426">
    <property type="term" value="C:growth cone"/>
    <property type="evidence" value="ECO:0007669"/>
    <property type="project" value="UniProtKB-SubCell"/>
</dbReference>
<feature type="domain" description="Ig-like" evidence="21">
    <location>
        <begin position="243"/>
        <end position="331"/>
    </location>
</feature>
<keyword evidence="24" id="KW-1185">Reference proteome</keyword>
<dbReference type="InterPro" id="IPR036179">
    <property type="entry name" value="Ig-like_dom_sf"/>
</dbReference>
<dbReference type="InterPro" id="IPR013098">
    <property type="entry name" value="Ig_I-set"/>
</dbReference>
<dbReference type="InterPro" id="IPR003598">
    <property type="entry name" value="Ig_sub2"/>
</dbReference>
<reference evidence="23" key="2">
    <citation type="submission" date="2025-08" db="UniProtKB">
        <authorList>
            <consortium name="Ensembl"/>
        </authorList>
    </citation>
    <scope>IDENTIFICATION</scope>
</reference>
<dbReference type="GO" id="GO:0098632">
    <property type="term" value="F:cell-cell adhesion mediator activity"/>
    <property type="evidence" value="ECO:0007669"/>
    <property type="project" value="TreeGrafter"/>
</dbReference>
<dbReference type="FunFam" id="2.60.40.10:FF:000238">
    <property type="entry name" value="Neuronal cell adhesion molecule"/>
    <property type="match status" value="1"/>
</dbReference>
<name>A0A3P8VQE5_CYNSE</name>
<evidence type="ECO:0000313" key="24">
    <source>
        <dbReference type="Proteomes" id="UP000265120"/>
    </source>
</evidence>
<dbReference type="Pfam" id="PF13882">
    <property type="entry name" value="Bravo_FIGEY"/>
    <property type="match status" value="1"/>
</dbReference>
<keyword evidence="8" id="KW-0130">Cell adhesion</keyword>
<keyword evidence="6 20" id="KW-0732">Signal</keyword>
<evidence type="ECO:0000256" key="4">
    <source>
        <dbReference type="ARBA" id="ARBA00022475"/>
    </source>
</evidence>
<keyword evidence="4" id="KW-1003">Cell membrane</keyword>
<dbReference type="STRING" id="244447.ENSCSEP00000016499"/>
<dbReference type="PANTHER" id="PTHR44170">
    <property type="entry name" value="PROTEIN SIDEKICK"/>
    <property type="match status" value="1"/>
</dbReference>
<evidence type="ECO:0000259" key="21">
    <source>
        <dbReference type="PROSITE" id="PS50835"/>
    </source>
</evidence>
<dbReference type="InterPro" id="IPR003006">
    <property type="entry name" value="Ig/MHC_CS"/>
</dbReference>
<evidence type="ECO:0000256" key="10">
    <source>
        <dbReference type="ARBA" id="ARBA00023136"/>
    </source>
</evidence>
<feature type="compositionally biased region" description="Basic and acidic residues" evidence="18">
    <location>
        <begin position="1123"/>
        <end position="1133"/>
    </location>
</feature>
<reference evidence="23 24" key="1">
    <citation type="journal article" date="2014" name="Nat. Genet.">
        <title>Whole-genome sequence of a flatfish provides insights into ZW sex chromosome evolution and adaptation to a benthic lifestyle.</title>
        <authorList>
            <person name="Chen S."/>
            <person name="Zhang G."/>
            <person name="Shao C."/>
            <person name="Huang Q."/>
            <person name="Liu G."/>
            <person name="Zhang P."/>
            <person name="Song W."/>
            <person name="An N."/>
            <person name="Chalopin D."/>
            <person name="Volff J.N."/>
            <person name="Hong Y."/>
            <person name="Li Q."/>
            <person name="Sha Z."/>
            <person name="Zhou H."/>
            <person name="Xie M."/>
            <person name="Yu Q."/>
            <person name="Liu Y."/>
            <person name="Xiang H."/>
            <person name="Wang N."/>
            <person name="Wu K."/>
            <person name="Yang C."/>
            <person name="Zhou Q."/>
            <person name="Liao X."/>
            <person name="Yang L."/>
            <person name="Hu Q."/>
            <person name="Zhang J."/>
            <person name="Meng L."/>
            <person name="Jin L."/>
            <person name="Tian Y."/>
            <person name="Lian J."/>
            <person name="Yang J."/>
            <person name="Miao G."/>
            <person name="Liu S."/>
            <person name="Liang Z."/>
            <person name="Yan F."/>
            <person name="Li Y."/>
            <person name="Sun B."/>
            <person name="Zhang H."/>
            <person name="Zhang J."/>
            <person name="Zhu Y."/>
            <person name="Du M."/>
            <person name="Zhao Y."/>
            <person name="Schartl M."/>
            <person name="Tang Q."/>
            <person name="Wang J."/>
        </authorList>
    </citation>
    <scope>NUCLEOTIDE SEQUENCE</scope>
</reference>
<evidence type="ECO:0000256" key="19">
    <source>
        <dbReference type="SAM" id="Phobius"/>
    </source>
</evidence>